<dbReference type="Pfam" id="PF05569">
    <property type="entry name" value="Peptidase_M56"/>
    <property type="match status" value="1"/>
</dbReference>
<dbReference type="GO" id="GO:0055085">
    <property type="term" value="P:transmembrane transport"/>
    <property type="evidence" value="ECO:0007669"/>
    <property type="project" value="InterPro"/>
</dbReference>
<evidence type="ECO:0000259" key="3">
    <source>
        <dbReference type="Pfam" id="PF03544"/>
    </source>
</evidence>
<feature type="domain" description="TonB-dependent receptor plug" evidence="5">
    <location>
        <begin position="378"/>
        <end position="476"/>
    </location>
</feature>
<dbReference type="Proteomes" id="UP000321291">
    <property type="component" value="Chromosome"/>
</dbReference>
<dbReference type="InterPro" id="IPR023997">
    <property type="entry name" value="TonB-dep_OMP_SusC/RagA_CS"/>
</dbReference>
<dbReference type="Pfam" id="PF07715">
    <property type="entry name" value="Plug"/>
    <property type="match status" value="1"/>
</dbReference>
<dbReference type="PANTHER" id="PTHR34978:SF3">
    <property type="entry name" value="SLR0241 PROTEIN"/>
    <property type="match status" value="1"/>
</dbReference>
<dbReference type="InterPro" id="IPR012910">
    <property type="entry name" value="Plug_dom"/>
</dbReference>
<evidence type="ECO:0000256" key="2">
    <source>
        <dbReference type="SAM" id="Phobius"/>
    </source>
</evidence>
<dbReference type="SUPFAM" id="SSF74653">
    <property type="entry name" value="TolA/TonB C-terminal domain"/>
    <property type="match status" value="1"/>
</dbReference>
<protein>
    <recommendedName>
        <fullName evidence="8">TonB family protein</fullName>
    </recommendedName>
</protein>
<feature type="transmembrane region" description="Helical" evidence="2">
    <location>
        <begin position="6"/>
        <end position="25"/>
    </location>
</feature>
<dbReference type="PANTHER" id="PTHR34978">
    <property type="entry name" value="POSSIBLE SENSOR-TRANSDUCER PROTEIN BLAR"/>
    <property type="match status" value="1"/>
</dbReference>
<dbReference type="CDD" id="cd07341">
    <property type="entry name" value="M56_BlaR1_MecR1_like"/>
    <property type="match status" value="1"/>
</dbReference>
<feature type="transmembrane region" description="Helical" evidence="2">
    <location>
        <begin position="271"/>
        <end position="290"/>
    </location>
</feature>
<dbReference type="InterPro" id="IPR008756">
    <property type="entry name" value="Peptidase_M56"/>
</dbReference>
<keyword evidence="7" id="KW-1185">Reference proteome</keyword>
<dbReference type="Gene3D" id="3.30.1150.10">
    <property type="match status" value="1"/>
</dbReference>
<feature type="domain" description="TonB C-terminal" evidence="3">
    <location>
        <begin position="534"/>
        <end position="596"/>
    </location>
</feature>
<dbReference type="InterPro" id="IPR037066">
    <property type="entry name" value="Plug_dom_sf"/>
</dbReference>
<dbReference type="EMBL" id="CP042434">
    <property type="protein sequence ID" value="QEC71898.1"/>
    <property type="molecule type" value="Genomic_DNA"/>
</dbReference>
<dbReference type="AlphaFoldDB" id="A0A5B8VNS7"/>
<gene>
    <name evidence="6" type="ORF">FSB73_09705</name>
</gene>
<dbReference type="Gene3D" id="2.170.130.10">
    <property type="entry name" value="TonB-dependent receptor, plug domain"/>
    <property type="match status" value="1"/>
</dbReference>
<sequence length="600" mass="67658">MNHLIAYLLKVILCSAIFFAYYRLALRNKNFHPYNRFYLLSTAVLSALLPLLHISMFDFSSDNERMLALFQLMGSGQLQLPDVVVTTGPKPINWELALLLSSLAVTLVLICLIMVRIYRVFNIKRKFPRKTVDNINFINTNIEQAPFSFLNNLFWRKDILLSDSVGKQIYQHELAHIQQKHSLDKLLMQVLCAVFWMNPIYYYMQRELGLIHEFMADQKAVEEGDAEAFARMLLATQFSGFRFEPAHSLSYSSIKKRLHMITNSHKPKYSYLRRLLFLPLLFTVTFVFALRAHQNKIADQTADLQAMVNAQKADDLQFTKVNASNNETESKTALTPETLPNADTKSMQRTITFSSVDTTHPQKVKLQLRREAQPELRTVTVVTYKDPEDDSEPSTKDNKQTKQITTVTVGEGTASKEKITVGPAKPHEGTPLYVLDGKPISQEKLKSVNPDDIESMSVLKDKNATAIYGSRAANGAVLIVTKATAAKAGDQKIFTAVQEPPSYPGGADAWAIYLERNLRNNVPVDNKAPVGTYNVTVTFLVDKEGNISKVQATSKDEKDYGTAAEAVRVVRNSGKWIPAKQNGHPVIYREKQNIVFAVMK</sequence>
<dbReference type="KEGG" id="agi:FSB73_09705"/>
<feature type="domain" description="Peptidase M56" evidence="4">
    <location>
        <begin position="168"/>
        <end position="261"/>
    </location>
</feature>
<keyword evidence="2" id="KW-0812">Transmembrane</keyword>
<dbReference type="InterPro" id="IPR037682">
    <property type="entry name" value="TonB_C"/>
</dbReference>
<evidence type="ECO:0000259" key="5">
    <source>
        <dbReference type="Pfam" id="PF07715"/>
    </source>
</evidence>
<keyword evidence="2" id="KW-1133">Transmembrane helix</keyword>
<dbReference type="RefSeq" id="WP_146781364.1">
    <property type="nucleotide sequence ID" value="NZ_CP042434.1"/>
</dbReference>
<keyword evidence="2" id="KW-0472">Membrane</keyword>
<accession>A0A5B8VNS7</accession>
<feature type="region of interest" description="Disordered" evidence="1">
    <location>
        <begin position="384"/>
        <end position="403"/>
    </location>
</feature>
<evidence type="ECO:0000313" key="6">
    <source>
        <dbReference type="EMBL" id="QEC71898.1"/>
    </source>
</evidence>
<dbReference type="SUPFAM" id="SSF56935">
    <property type="entry name" value="Porins"/>
    <property type="match status" value="1"/>
</dbReference>
<feature type="transmembrane region" description="Helical" evidence="2">
    <location>
        <begin position="37"/>
        <end position="57"/>
    </location>
</feature>
<dbReference type="NCBIfam" id="TIGR04057">
    <property type="entry name" value="SusC_RagA_signa"/>
    <property type="match status" value="1"/>
</dbReference>
<evidence type="ECO:0008006" key="8">
    <source>
        <dbReference type="Google" id="ProtNLM"/>
    </source>
</evidence>
<feature type="transmembrane region" description="Helical" evidence="2">
    <location>
        <begin position="96"/>
        <end position="118"/>
    </location>
</feature>
<organism evidence="6 7">
    <name type="scientific">Arachidicoccus ginsenosidivorans</name>
    <dbReference type="NCBI Taxonomy" id="496057"/>
    <lineage>
        <taxon>Bacteria</taxon>
        <taxon>Pseudomonadati</taxon>
        <taxon>Bacteroidota</taxon>
        <taxon>Chitinophagia</taxon>
        <taxon>Chitinophagales</taxon>
        <taxon>Chitinophagaceae</taxon>
        <taxon>Arachidicoccus</taxon>
    </lineage>
</organism>
<name>A0A5B8VNS7_9BACT</name>
<reference evidence="6 7" key="1">
    <citation type="journal article" date="2017" name="Int. J. Syst. Evol. Microbiol.">
        <title>Arachidicoccus ginsenosidivorans sp. nov., with ginsenoside-converting activity isolated from ginseng cultivating soil.</title>
        <authorList>
            <person name="Siddiqi M.Z."/>
            <person name="Aslam Z."/>
            <person name="Im W.T."/>
        </authorList>
    </citation>
    <scope>NUCLEOTIDE SEQUENCE [LARGE SCALE GENOMIC DNA]</scope>
    <source>
        <strain evidence="6 7">Gsoil 809</strain>
    </source>
</reference>
<evidence type="ECO:0000259" key="4">
    <source>
        <dbReference type="Pfam" id="PF05569"/>
    </source>
</evidence>
<dbReference type="OrthoDB" id="9814002at2"/>
<evidence type="ECO:0000313" key="7">
    <source>
        <dbReference type="Proteomes" id="UP000321291"/>
    </source>
</evidence>
<dbReference type="InterPro" id="IPR052173">
    <property type="entry name" value="Beta-lactam_resp_regulator"/>
</dbReference>
<evidence type="ECO:0000256" key="1">
    <source>
        <dbReference type="SAM" id="MobiDB-lite"/>
    </source>
</evidence>
<dbReference type="Pfam" id="PF03544">
    <property type="entry name" value="TonB_C"/>
    <property type="match status" value="1"/>
</dbReference>
<proteinExistence type="predicted"/>